<dbReference type="Gene3D" id="1.10.1740.10">
    <property type="match status" value="1"/>
</dbReference>
<keyword evidence="4" id="KW-0804">Transcription</keyword>
<feature type="domain" description="RNA polymerase sigma-70 region 2" evidence="5">
    <location>
        <begin position="25"/>
        <end position="91"/>
    </location>
</feature>
<dbReference type="Proteomes" id="UP001172083">
    <property type="component" value="Unassembled WGS sequence"/>
</dbReference>
<dbReference type="InterPro" id="IPR014327">
    <property type="entry name" value="RNA_pol_sigma70_bacteroid"/>
</dbReference>
<dbReference type="InterPro" id="IPR036388">
    <property type="entry name" value="WH-like_DNA-bd_sf"/>
</dbReference>
<keyword evidence="2" id="KW-0805">Transcription regulation</keyword>
<dbReference type="Pfam" id="PF08281">
    <property type="entry name" value="Sigma70_r4_2"/>
    <property type="match status" value="1"/>
</dbReference>
<dbReference type="SUPFAM" id="SSF88946">
    <property type="entry name" value="Sigma2 domain of RNA polymerase sigma factors"/>
    <property type="match status" value="1"/>
</dbReference>
<proteinExistence type="inferred from homology"/>
<dbReference type="EMBL" id="JAUJEB010000001">
    <property type="protein sequence ID" value="MDN5211768.1"/>
    <property type="molecule type" value="Genomic_DNA"/>
</dbReference>
<name>A0ABT8L248_9BACT</name>
<sequence>MNQLKKERELIAALSGGCHKSFESLFHQYKDFLFHYAFRVLRSKDEADDIVQKTFIKLWQSKSRLNNIRSLKSYLFTITRNLILDHLKKVSKEQILKDDLKLRIEISHMKPEADLIYANLEKIAHQAIESLPTQRKLIFKLNRENGFSYHEIASQLNISENTVKVSIYKSLNHIRSHLSTHTDLSFGLLIWIEIFLVS</sequence>
<evidence type="ECO:0000256" key="1">
    <source>
        <dbReference type="ARBA" id="ARBA00010641"/>
    </source>
</evidence>
<dbReference type="SUPFAM" id="SSF88659">
    <property type="entry name" value="Sigma3 and sigma4 domains of RNA polymerase sigma factors"/>
    <property type="match status" value="1"/>
</dbReference>
<dbReference type="PANTHER" id="PTHR43133">
    <property type="entry name" value="RNA POLYMERASE ECF-TYPE SIGMA FACTO"/>
    <property type="match status" value="1"/>
</dbReference>
<keyword evidence="8" id="KW-1185">Reference proteome</keyword>
<dbReference type="InterPro" id="IPR014284">
    <property type="entry name" value="RNA_pol_sigma-70_dom"/>
</dbReference>
<dbReference type="InterPro" id="IPR039425">
    <property type="entry name" value="RNA_pol_sigma-70-like"/>
</dbReference>
<organism evidence="7 8">
    <name type="scientific">Agaribacillus aureus</name>
    <dbReference type="NCBI Taxonomy" id="3051825"/>
    <lineage>
        <taxon>Bacteria</taxon>
        <taxon>Pseudomonadati</taxon>
        <taxon>Bacteroidota</taxon>
        <taxon>Cytophagia</taxon>
        <taxon>Cytophagales</taxon>
        <taxon>Splendidivirgaceae</taxon>
        <taxon>Agaribacillus</taxon>
    </lineage>
</organism>
<protein>
    <submittedName>
        <fullName evidence="7">RNA polymerase sigma-70 factor</fullName>
    </submittedName>
</protein>
<dbReference type="RefSeq" id="WP_346757096.1">
    <property type="nucleotide sequence ID" value="NZ_JAUJEB010000001.1"/>
</dbReference>
<comment type="caution">
    <text evidence="7">The sequence shown here is derived from an EMBL/GenBank/DDBJ whole genome shotgun (WGS) entry which is preliminary data.</text>
</comment>
<keyword evidence="3" id="KW-0731">Sigma factor</keyword>
<dbReference type="NCBIfam" id="TIGR02985">
    <property type="entry name" value="Sig70_bacteroi1"/>
    <property type="match status" value="1"/>
</dbReference>
<dbReference type="InterPro" id="IPR013324">
    <property type="entry name" value="RNA_pol_sigma_r3/r4-like"/>
</dbReference>
<dbReference type="InterPro" id="IPR013249">
    <property type="entry name" value="RNA_pol_sigma70_r4_t2"/>
</dbReference>
<dbReference type="NCBIfam" id="TIGR02937">
    <property type="entry name" value="sigma70-ECF"/>
    <property type="match status" value="1"/>
</dbReference>
<comment type="similarity">
    <text evidence="1">Belongs to the sigma-70 factor family. ECF subfamily.</text>
</comment>
<dbReference type="Gene3D" id="1.10.10.10">
    <property type="entry name" value="Winged helix-like DNA-binding domain superfamily/Winged helix DNA-binding domain"/>
    <property type="match status" value="1"/>
</dbReference>
<evidence type="ECO:0000256" key="2">
    <source>
        <dbReference type="ARBA" id="ARBA00023015"/>
    </source>
</evidence>
<reference evidence="7" key="1">
    <citation type="submission" date="2023-06" db="EMBL/GenBank/DDBJ databases">
        <title>Genomic of Agaribacillus aureum.</title>
        <authorList>
            <person name="Wang G."/>
        </authorList>
    </citation>
    <scope>NUCLEOTIDE SEQUENCE</scope>
    <source>
        <strain evidence="7">BMA12</strain>
    </source>
</reference>
<gene>
    <name evidence="7" type="ORF">QQ020_06890</name>
</gene>
<evidence type="ECO:0000259" key="6">
    <source>
        <dbReference type="Pfam" id="PF08281"/>
    </source>
</evidence>
<feature type="domain" description="RNA polymerase sigma factor 70 region 4 type 2" evidence="6">
    <location>
        <begin position="124"/>
        <end position="173"/>
    </location>
</feature>
<dbReference type="InterPro" id="IPR007627">
    <property type="entry name" value="RNA_pol_sigma70_r2"/>
</dbReference>
<evidence type="ECO:0000259" key="5">
    <source>
        <dbReference type="Pfam" id="PF04542"/>
    </source>
</evidence>
<dbReference type="InterPro" id="IPR013325">
    <property type="entry name" value="RNA_pol_sigma_r2"/>
</dbReference>
<evidence type="ECO:0000256" key="3">
    <source>
        <dbReference type="ARBA" id="ARBA00023082"/>
    </source>
</evidence>
<dbReference type="Pfam" id="PF04542">
    <property type="entry name" value="Sigma70_r2"/>
    <property type="match status" value="1"/>
</dbReference>
<evidence type="ECO:0000313" key="7">
    <source>
        <dbReference type="EMBL" id="MDN5211768.1"/>
    </source>
</evidence>
<evidence type="ECO:0000313" key="8">
    <source>
        <dbReference type="Proteomes" id="UP001172083"/>
    </source>
</evidence>
<accession>A0ABT8L248</accession>
<evidence type="ECO:0000256" key="4">
    <source>
        <dbReference type="ARBA" id="ARBA00023163"/>
    </source>
</evidence>
<dbReference type="PANTHER" id="PTHR43133:SF46">
    <property type="entry name" value="RNA POLYMERASE SIGMA-70 FACTOR ECF SUBFAMILY"/>
    <property type="match status" value="1"/>
</dbReference>